<gene>
    <name evidence="3" type="primary">LOC106466828</name>
</gene>
<keyword evidence="1" id="KW-0732">Signal</keyword>
<feature type="signal peptide" evidence="1">
    <location>
        <begin position="1"/>
        <end position="23"/>
    </location>
</feature>
<dbReference type="InterPro" id="IPR017850">
    <property type="entry name" value="Alkaline_phosphatase_core_sf"/>
</dbReference>
<evidence type="ECO:0000256" key="1">
    <source>
        <dbReference type="SAM" id="SignalP"/>
    </source>
</evidence>
<dbReference type="GeneID" id="106466828"/>
<reference evidence="3" key="1">
    <citation type="submission" date="2025-08" db="UniProtKB">
        <authorList>
            <consortium name="RefSeq"/>
        </authorList>
    </citation>
    <scope>IDENTIFICATION</scope>
    <source>
        <tissue evidence="3">Muscle</tissue>
    </source>
</reference>
<protein>
    <submittedName>
        <fullName evidence="3">Ectonucleotide pyrophosphatase/phosphodiesterase family member 5-like</fullName>
    </submittedName>
</protein>
<dbReference type="Gene3D" id="3.30.1360.180">
    <property type="match status" value="1"/>
</dbReference>
<dbReference type="Proteomes" id="UP000694941">
    <property type="component" value="Unplaced"/>
</dbReference>
<dbReference type="SUPFAM" id="SSF53649">
    <property type="entry name" value="Alkaline phosphatase-like"/>
    <property type="match status" value="1"/>
</dbReference>
<dbReference type="Gene3D" id="3.40.720.10">
    <property type="entry name" value="Alkaline Phosphatase, subunit A"/>
    <property type="match status" value="1"/>
</dbReference>
<organism evidence="2 3">
    <name type="scientific">Limulus polyphemus</name>
    <name type="common">Atlantic horseshoe crab</name>
    <dbReference type="NCBI Taxonomy" id="6850"/>
    <lineage>
        <taxon>Eukaryota</taxon>
        <taxon>Metazoa</taxon>
        <taxon>Ecdysozoa</taxon>
        <taxon>Arthropoda</taxon>
        <taxon>Chelicerata</taxon>
        <taxon>Merostomata</taxon>
        <taxon>Xiphosura</taxon>
        <taxon>Limulidae</taxon>
        <taxon>Limulus</taxon>
    </lineage>
</organism>
<accession>A0ABM1BIB6</accession>
<dbReference type="InterPro" id="IPR002591">
    <property type="entry name" value="Phosphodiest/P_Trfase"/>
</dbReference>
<dbReference type="Pfam" id="PF01663">
    <property type="entry name" value="Phosphodiest"/>
    <property type="match status" value="1"/>
</dbReference>
<feature type="chain" id="PRO_5045074955" evidence="1">
    <location>
        <begin position="24"/>
        <end position="430"/>
    </location>
</feature>
<dbReference type="RefSeq" id="XP_013782584.1">
    <property type="nucleotide sequence ID" value="XM_013927130.2"/>
</dbReference>
<name>A0ABM1BIB6_LIMPO</name>
<evidence type="ECO:0000313" key="2">
    <source>
        <dbReference type="Proteomes" id="UP000694941"/>
    </source>
</evidence>
<dbReference type="CDD" id="cd16018">
    <property type="entry name" value="Enpp"/>
    <property type="match status" value="1"/>
</dbReference>
<sequence length="430" mass="48501">MLLRSTIKLILVFGICTLGGLDCASTRHKVLLVSFDGFRYDYLGKYATPSFDFVARTGVRAQLGVRTAFVTKTFPDHYTIATGLYEESHGIVSNSMYDPLFNETFNIRNTESKWWDDGEPIWTTAKLQGVKVGTYFWPGSDVQLKSILPDFSLVYNKSISFKTRVDTAIDWLSKENAELVLLYFQEPDSAGHKYGAFSSGVEKAVRVVDDTLGYILEKLNKTNLLEKVNLILVSDHGMTNITLDPSHIIVLNEYINLEADVQIIPDFGAVAAIMPIKGREASVYDSLKNAHPNMTVYRKQDIPDRFHYKNHRRIMPIIAIADEGYFIVTRTPTPDDFAKSAIGQHGYDNRLRSMRPLFLARGPSFKKNFTITSIFETVNIYPMICHLLDIRPAPNNGSLENVQNAFYNSAPASLSTLSFTIVLCYVVFCF</sequence>
<keyword evidence="2" id="KW-1185">Reference proteome</keyword>
<proteinExistence type="predicted"/>
<dbReference type="PANTHER" id="PTHR10151">
    <property type="entry name" value="ECTONUCLEOTIDE PYROPHOSPHATASE/PHOSPHODIESTERASE"/>
    <property type="match status" value="1"/>
</dbReference>
<evidence type="ECO:0000313" key="3">
    <source>
        <dbReference type="RefSeq" id="XP_013782584.1"/>
    </source>
</evidence>
<dbReference type="PANTHER" id="PTHR10151:SF120">
    <property type="entry name" value="BIS(5'-ADENOSYL)-TRIPHOSPHATASE"/>
    <property type="match status" value="1"/>
</dbReference>